<keyword evidence="1" id="KW-0812">Transmembrane</keyword>
<name>A0A0K2VA61_LEPSM</name>
<evidence type="ECO:0000313" key="2">
    <source>
        <dbReference type="EMBL" id="CDW47349.1"/>
    </source>
</evidence>
<accession>A0A0K2VA61</accession>
<protein>
    <submittedName>
        <fullName evidence="2">Uncharacterized protein</fullName>
    </submittedName>
</protein>
<evidence type="ECO:0000256" key="1">
    <source>
        <dbReference type="SAM" id="Phobius"/>
    </source>
</evidence>
<dbReference type="EMBL" id="HACA01029988">
    <property type="protein sequence ID" value="CDW47349.1"/>
    <property type="molecule type" value="Transcribed_RNA"/>
</dbReference>
<sequence>MRTKPNMDGPWCFIKFRQAKAKAVFYVFYFFYLKCIYIFF</sequence>
<proteinExistence type="predicted"/>
<reference evidence="2" key="1">
    <citation type="submission" date="2014-05" db="EMBL/GenBank/DDBJ databases">
        <authorList>
            <person name="Chronopoulou M."/>
        </authorList>
    </citation>
    <scope>NUCLEOTIDE SEQUENCE</scope>
    <source>
        <tissue evidence="2">Whole organism</tissue>
    </source>
</reference>
<dbReference type="AlphaFoldDB" id="A0A0K2VA61"/>
<keyword evidence="1" id="KW-0472">Membrane</keyword>
<organism evidence="2">
    <name type="scientific">Lepeophtheirus salmonis</name>
    <name type="common">Salmon louse</name>
    <name type="synonym">Caligus salmonis</name>
    <dbReference type="NCBI Taxonomy" id="72036"/>
    <lineage>
        <taxon>Eukaryota</taxon>
        <taxon>Metazoa</taxon>
        <taxon>Ecdysozoa</taxon>
        <taxon>Arthropoda</taxon>
        <taxon>Crustacea</taxon>
        <taxon>Multicrustacea</taxon>
        <taxon>Hexanauplia</taxon>
        <taxon>Copepoda</taxon>
        <taxon>Siphonostomatoida</taxon>
        <taxon>Caligidae</taxon>
        <taxon>Lepeophtheirus</taxon>
    </lineage>
</organism>
<keyword evidence="1" id="KW-1133">Transmembrane helix</keyword>
<feature type="transmembrane region" description="Helical" evidence="1">
    <location>
        <begin position="21"/>
        <end position="39"/>
    </location>
</feature>